<organism evidence="1">
    <name type="scientific">Arundo donax</name>
    <name type="common">Giant reed</name>
    <name type="synonym">Donax arundinaceus</name>
    <dbReference type="NCBI Taxonomy" id="35708"/>
    <lineage>
        <taxon>Eukaryota</taxon>
        <taxon>Viridiplantae</taxon>
        <taxon>Streptophyta</taxon>
        <taxon>Embryophyta</taxon>
        <taxon>Tracheophyta</taxon>
        <taxon>Spermatophyta</taxon>
        <taxon>Magnoliopsida</taxon>
        <taxon>Liliopsida</taxon>
        <taxon>Poales</taxon>
        <taxon>Poaceae</taxon>
        <taxon>PACMAD clade</taxon>
        <taxon>Arundinoideae</taxon>
        <taxon>Arundineae</taxon>
        <taxon>Arundo</taxon>
    </lineage>
</organism>
<dbReference type="EMBL" id="GBRH01273294">
    <property type="protein sequence ID" value="JAD24601.1"/>
    <property type="molecule type" value="Transcribed_RNA"/>
</dbReference>
<proteinExistence type="predicted"/>
<reference evidence="1" key="2">
    <citation type="journal article" date="2015" name="Data Brief">
        <title>Shoot transcriptome of the giant reed, Arundo donax.</title>
        <authorList>
            <person name="Barrero R.A."/>
            <person name="Guerrero F.D."/>
            <person name="Moolhuijzen P."/>
            <person name="Goolsby J.A."/>
            <person name="Tidwell J."/>
            <person name="Bellgard S.E."/>
            <person name="Bellgard M.I."/>
        </authorList>
    </citation>
    <scope>NUCLEOTIDE SEQUENCE</scope>
    <source>
        <tissue evidence="1">Shoot tissue taken approximately 20 cm above the soil surface</tissue>
    </source>
</reference>
<reference evidence="1" key="1">
    <citation type="submission" date="2014-09" db="EMBL/GenBank/DDBJ databases">
        <authorList>
            <person name="Magalhaes I.L.F."/>
            <person name="Oliveira U."/>
            <person name="Santos F.R."/>
            <person name="Vidigal T.H.D.A."/>
            <person name="Brescovit A.D."/>
            <person name="Santos A.J."/>
        </authorList>
    </citation>
    <scope>NUCLEOTIDE SEQUENCE</scope>
    <source>
        <tissue evidence="1">Shoot tissue taken approximately 20 cm above the soil surface</tissue>
    </source>
</reference>
<protein>
    <submittedName>
        <fullName evidence="1">Uncharacterized protein</fullName>
    </submittedName>
</protein>
<accession>A0A0A8YFR8</accession>
<sequence length="41" mass="5072">MSCNGIITFNCLENTLEWKHRCHWEMYIRPWCKKDLSRAQE</sequence>
<dbReference type="AlphaFoldDB" id="A0A0A8YFR8"/>
<name>A0A0A8YFR8_ARUDO</name>
<evidence type="ECO:0000313" key="1">
    <source>
        <dbReference type="EMBL" id="JAD24601.1"/>
    </source>
</evidence>